<dbReference type="STRING" id="869209.Tresu_1764"/>
<dbReference type="AlphaFoldDB" id="F2NT64"/>
<organism evidence="2 3">
    <name type="scientific">Treponema succinifaciens (strain ATCC 33096 / DSM 2489 / 6091)</name>
    <dbReference type="NCBI Taxonomy" id="869209"/>
    <lineage>
        <taxon>Bacteria</taxon>
        <taxon>Pseudomonadati</taxon>
        <taxon>Spirochaetota</taxon>
        <taxon>Spirochaetia</taxon>
        <taxon>Spirochaetales</taxon>
        <taxon>Treponemataceae</taxon>
        <taxon>Treponema</taxon>
    </lineage>
</organism>
<evidence type="ECO:0000313" key="3">
    <source>
        <dbReference type="Proteomes" id="UP000006852"/>
    </source>
</evidence>
<name>F2NT64_TRES6</name>
<dbReference type="KEGG" id="tsu:Tresu_1764"/>
<accession>F2NT64</accession>
<dbReference type="eggNOG" id="COG3843">
    <property type="taxonomic scope" value="Bacteria"/>
</dbReference>
<dbReference type="Pfam" id="PF03432">
    <property type="entry name" value="Relaxase"/>
    <property type="match status" value="1"/>
</dbReference>
<protein>
    <recommendedName>
        <fullName evidence="1">MobA/VirD2-like nuclease domain-containing protein</fullName>
    </recommendedName>
</protein>
<proteinExistence type="predicted"/>
<dbReference type="Proteomes" id="UP000006852">
    <property type="component" value="Chromosome"/>
</dbReference>
<dbReference type="EMBL" id="CP002631">
    <property type="protein sequence ID" value="AEB14655.1"/>
    <property type="molecule type" value="Genomic_DNA"/>
</dbReference>
<sequence>MKSHSIKDIFSNRPTKESYEEDLYKVRKVPYKKDDMWRLSKLLAAKPTRVGRDDGGRFSGGGRGGALFLNSVNQRDQRVMFKVSHSSSMQAHDKYLSTYMSQENKNEVLDKPRLFGTENSEYESAKVPEHFKFIISPENQNVNLKVLASEFIRRVETMTGYKLLWQGAVHTDTAHRHAHICINGRDSNGKRVYFQPEMIKRTMRETLSYIATQMVGERTEQEIISAQKNLVVARRWTKLDEELEKYPGKISPHLLSPDMQNRLAFLSEMNLAVRKAGFYELKDDWKEVLVATGRYNTFFDEYQKSGGKLELYSGGGISGTVETVISFDKDESWNDALVIRSGESLVYVPVWQLKKDDLLGKSVEIKDGTRSLSRQVTDSSIRVVGTPRGIRNSGKRE</sequence>
<dbReference type="OrthoDB" id="360764at2"/>
<feature type="domain" description="MobA/VirD2-like nuclease" evidence="1">
    <location>
        <begin position="143"/>
        <end position="207"/>
    </location>
</feature>
<keyword evidence="3" id="KW-1185">Reference proteome</keyword>
<reference evidence="2 3" key="1">
    <citation type="journal article" date="2011" name="Stand. Genomic Sci.">
        <title>Complete genome sequence of Treponema succinifaciens type strain (6091).</title>
        <authorList>
            <person name="Han C."/>
            <person name="Gronow S."/>
            <person name="Teshima H."/>
            <person name="Lapidus A."/>
            <person name="Nolan M."/>
            <person name="Lucas S."/>
            <person name="Hammon N."/>
            <person name="Deshpande S."/>
            <person name="Cheng J.F."/>
            <person name="Zeytun A."/>
            <person name="Tapia R."/>
            <person name="Goodwin L."/>
            <person name="Pitluck S."/>
            <person name="Liolios K."/>
            <person name="Pagani I."/>
            <person name="Ivanova N."/>
            <person name="Mavromatis K."/>
            <person name="Mikhailova N."/>
            <person name="Huntemann M."/>
            <person name="Pati A."/>
            <person name="Chen A."/>
            <person name="Palaniappan K."/>
            <person name="Land M."/>
            <person name="Hauser L."/>
            <person name="Brambilla E.M."/>
            <person name="Rohde M."/>
            <person name="Goker M."/>
            <person name="Woyke T."/>
            <person name="Bristow J."/>
            <person name="Eisen J.A."/>
            <person name="Markowitz V."/>
            <person name="Hugenholtz P."/>
            <person name="Kyrpides N.C."/>
            <person name="Klenk H.P."/>
            <person name="Detter J.C."/>
        </authorList>
    </citation>
    <scope>NUCLEOTIDE SEQUENCE [LARGE SCALE GENOMIC DNA]</scope>
    <source>
        <strain evidence="3">ATCC 33096 / DSM 2489 / 6091</strain>
    </source>
</reference>
<evidence type="ECO:0000313" key="2">
    <source>
        <dbReference type="EMBL" id="AEB14655.1"/>
    </source>
</evidence>
<reference evidence="3" key="2">
    <citation type="submission" date="2011-04" db="EMBL/GenBank/DDBJ databases">
        <title>The complete genome of chromosome of Treponema succinifaciens DSM 2489.</title>
        <authorList>
            <person name="Lucas S."/>
            <person name="Copeland A."/>
            <person name="Lapidus A."/>
            <person name="Bruce D."/>
            <person name="Goodwin L."/>
            <person name="Pitluck S."/>
            <person name="Peters L."/>
            <person name="Kyrpides N."/>
            <person name="Mavromatis K."/>
            <person name="Ivanova N."/>
            <person name="Ovchinnikova G."/>
            <person name="Teshima H."/>
            <person name="Detter J.C."/>
            <person name="Tapia R."/>
            <person name="Han C."/>
            <person name="Land M."/>
            <person name="Hauser L."/>
            <person name="Markowitz V."/>
            <person name="Cheng J.-F."/>
            <person name="Hugenholtz P."/>
            <person name="Woyke T."/>
            <person name="Wu D."/>
            <person name="Gronow S."/>
            <person name="Wellnitz S."/>
            <person name="Brambilla E."/>
            <person name="Klenk H.-P."/>
            <person name="Eisen J.A."/>
        </authorList>
    </citation>
    <scope>NUCLEOTIDE SEQUENCE [LARGE SCALE GENOMIC DNA]</scope>
    <source>
        <strain evidence="3">ATCC 33096 / DSM 2489 / 6091</strain>
    </source>
</reference>
<dbReference type="RefSeq" id="WP_013701936.1">
    <property type="nucleotide sequence ID" value="NC_015385.1"/>
</dbReference>
<dbReference type="GeneID" id="302998907"/>
<dbReference type="HOGENOM" id="CLU_707756_0_0_12"/>
<dbReference type="InterPro" id="IPR005094">
    <property type="entry name" value="Endonuclease_MobA/VirD2"/>
</dbReference>
<evidence type="ECO:0000259" key="1">
    <source>
        <dbReference type="Pfam" id="PF03432"/>
    </source>
</evidence>
<gene>
    <name evidence="2" type="ordered locus">Tresu_1764</name>
</gene>